<dbReference type="EMBL" id="CP002798">
    <property type="protein sequence ID" value="AEG50176.1"/>
    <property type="molecule type" value="Genomic_DNA"/>
</dbReference>
<dbReference type="PANTHER" id="PTHR33711:SF7">
    <property type="entry name" value="INTRADIOL RING-CLEAVAGE DIOXYGENASES DOMAIN-CONTAINING PROTEIN-RELATED"/>
    <property type="match status" value="1"/>
</dbReference>
<dbReference type="SUPFAM" id="SSF49482">
    <property type="entry name" value="Aromatic compound dioxygenase"/>
    <property type="match status" value="1"/>
</dbReference>
<evidence type="ECO:0000256" key="6">
    <source>
        <dbReference type="ARBA" id="ARBA00023004"/>
    </source>
</evidence>
<evidence type="ECO:0000313" key="8">
    <source>
        <dbReference type="EMBL" id="AEG50176.1"/>
    </source>
</evidence>
<keyword evidence="5 8" id="KW-0560">Oxidoreductase</keyword>
<evidence type="ECO:0000256" key="3">
    <source>
        <dbReference type="ARBA" id="ARBA00022723"/>
    </source>
</evidence>
<dbReference type="InterPro" id="IPR015889">
    <property type="entry name" value="Intradiol_dOase_core"/>
</dbReference>
<proteinExistence type="inferred from homology"/>
<dbReference type="InterPro" id="IPR007535">
    <property type="entry name" value="Catechol_dOase_N"/>
</dbReference>
<evidence type="ECO:0000256" key="5">
    <source>
        <dbReference type="ARBA" id="ARBA00023002"/>
    </source>
</evidence>
<dbReference type="GO" id="GO:0047074">
    <property type="term" value="F:4-hydroxycatechol 1,2-dioxygenase activity"/>
    <property type="evidence" value="ECO:0007669"/>
    <property type="project" value="UniProtKB-EC"/>
</dbReference>
<comment type="cofactor">
    <cofactor evidence="1">
        <name>Fe(3+)</name>
        <dbReference type="ChEBI" id="CHEBI:29034"/>
    </cofactor>
</comment>
<gene>
    <name evidence="8" type="ORF">Sphch_2527</name>
</gene>
<dbReference type="PANTHER" id="PTHR33711">
    <property type="entry name" value="DIOXYGENASE, PUTATIVE (AFU_ORTHOLOGUE AFUA_2G02910)-RELATED"/>
    <property type="match status" value="1"/>
</dbReference>
<accession>F6EZ83</accession>
<sequence length="319" mass="35103">MSKSTEPGHNLAFFDAERSADVVNARMGPDISPRFREIMTIIVSHLHAAVKEAALTTEEWMAGIEFLTKTGQMCSDWRQEFILLSDVLGVSMLVDALNHHRPEGSTENTVLGPFYVAGAPHYELGANICLDGKGEPLVVRGRVTDTDGNPVPGAVVDVWATNDDGFYDVQQKGIQPDHNLRGVFIADSNGEYWFRTVKPRFYPIPDDGTVGKLLASLGRHPNRAAHLHFIVKAPGYDTVVTHIFTPDCQYLGEDAVFGVKDSLIADFRQVDEPVEAGELGFSTPFWKVDWNFVLARSEDVRMNEPGGFMPGKPSSNGGE</sequence>
<feature type="domain" description="Intradiol ring-cleavage dioxygenases" evidence="7">
    <location>
        <begin position="139"/>
        <end position="167"/>
    </location>
</feature>
<keyword evidence="9" id="KW-1185">Reference proteome</keyword>
<keyword evidence="6" id="KW-0408">Iron</keyword>
<dbReference type="InterPro" id="IPR039390">
    <property type="entry name" value="1_2-HQD/HQD"/>
</dbReference>
<dbReference type="Pfam" id="PF04444">
    <property type="entry name" value="Dioxygenase_N"/>
    <property type="match status" value="1"/>
</dbReference>
<dbReference type="GO" id="GO:0018576">
    <property type="term" value="F:catechol 1,2-dioxygenase activity"/>
    <property type="evidence" value="ECO:0007669"/>
    <property type="project" value="InterPro"/>
</dbReference>
<dbReference type="RefSeq" id="WP_013848413.1">
    <property type="nucleotide sequence ID" value="NC_015593.1"/>
</dbReference>
<dbReference type="Gene3D" id="2.60.130.10">
    <property type="entry name" value="Aromatic compound dioxygenase"/>
    <property type="match status" value="1"/>
</dbReference>
<dbReference type="GO" id="GO:0009712">
    <property type="term" value="P:catechol-containing compound metabolic process"/>
    <property type="evidence" value="ECO:0007669"/>
    <property type="project" value="InterPro"/>
</dbReference>
<name>F6EZ83_SPHCR</name>
<evidence type="ECO:0000259" key="7">
    <source>
        <dbReference type="PROSITE" id="PS00083"/>
    </source>
</evidence>
<dbReference type="HOGENOM" id="CLU_046727_1_1_5"/>
<protein>
    <submittedName>
        <fullName evidence="8">Hydroxyquinol 1,2-dioxygenase</fullName>
        <ecNumber evidence="8">1.13.11.37</ecNumber>
    </submittedName>
</protein>
<evidence type="ECO:0000256" key="1">
    <source>
        <dbReference type="ARBA" id="ARBA00001965"/>
    </source>
</evidence>
<reference evidence="8 9" key="1">
    <citation type="submission" date="2011-05" db="EMBL/GenBank/DDBJ databases">
        <title>Complete sequence of chromosome 1 of Sphingobium chlorophenolicum L-1.</title>
        <authorList>
            <consortium name="US DOE Joint Genome Institute"/>
            <person name="Lucas S."/>
            <person name="Han J."/>
            <person name="Lapidus A."/>
            <person name="Cheng J.-F."/>
            <person name="Goodwin L."/>
            <person name="Pitluck S."/>
            <person name="Peters L."/>
            <person name="Daligault H."/>
            <person name="Han C."/>
            <person name="Tapia R."/>
            <person name="Land M."/>
            <person name="Hauser L."/>
            <person name="Kyrpides N."/>
            <person name="Ivanova N."/>
            <person name="Pagani I."/>
            <person name="Turner P."/>
            <person name="Copley S."/>
            <person name="Woyke T."/>
        </authorList>
    </citation>
    <scope>NUCLEOTIDE SEQUENCE [LARGE SCALE GENOMIC DNA]</scope>
    <source>
        <strain evidence="8 9">L-1</strain>
    </source>
</reference>
<dbReference type="CDD" id="cd03461">
    <property type="entry name" value="1_2-HQD"/>
    <property type="match status" value="1"/>
</dbReference>
<keyword evidence="4 8" id="KW-0223">Dioxygenase</keyword>
<comment type="similarity">
    <text evidence="2">Belongs to the intradiol ring-cleavage dioxygenase family.</text>
</comment>
<dbReference type="InterPro" id="IPR000627">
    <property type="entry name" value="Intradiol_dOase_C"/>
</dbReference>
<dbReference type="STRING" id="690566.Sphch_2527"/>
<dbReference type="EC" id="1.13.11.37" evidence="8"/>
<dbReference type="Proteomes" id="UP000007150">
    <property type="component" value="Chromosome 1"/>
</dbReference>
<evidence type="ECO:0000256" key="2">
    <source>
        <dbReference type="ARBA" id="ARBA00007825"/>
    </source>
</evidence>
<dbReference type="KEGG" id="sch:Sphch_2527"/>
<organism evidence="8 9">
    <name type="scientific">Sphingobium chlorophenolicum L-1</name>
    <dbReference type="NCBI Taxonomy" id="690566"/>
    <lineage>
        <taxon>Bacteria</taxon>
        <taxon>Pseudomonadati</taxon>
        <taxon>Pseudomonadota</taxon>
        <taxon>Alphaproteobacteria</taxon>
        <taxon>Sphingomonadales</taxon>
        <taxon>Sphingomonadaceae</taxon>
        <taxon>Sphingobium</taxon>
    </lineage>
</organism>
<dbReference type="PROSITE" id="PS00083">
    <property type="entry name" value="INTRADIOL_DIOXYGENAS"/>
    <property type="match status" value="1"/>
</dbReference>
<evidence type="ECO:0000256" key="4">
    <source>
        <dbReference type="ARBA" id="ARBA00022964"/>
    </source>
</evidence>
<dbReference type="GO" id="GO:0008199">
    <property type="term" value="F:ferric iron binding"/>
    <property type="evidence" value="ECO:0007669"/>
    <property type="project" value="InterPro"/>
</dbReference>
<dbReference type="Pfam" id="PF00775">
    <property type="entry name" value="Dioxygenase_C"/>
    <property type="match status" value="1"/>
</dbReference>
<dbReference type="AlphaFoldDB" id="F6EZ83"/>
<evidence type="ECO:0000313" key="9">
    <source>
        <dbReference type="Proteomes" id="UP000007150"/>
    </source>
</evidence>
<dbReference type="InterPro" id="IPR050770">
    <property type="entry name" value="Intradiol_RC_Dioxygenase"/>
</dbReference>
<keyword evidence="3" id="KW-0479">Metal-binding</keyword>